<organism evidence="5 6">
    <name type="scientific">Fusarium torreyae</name>
    <dbReference type="NCBI Taxonomy" id="1237075"/>
    <lineage>
        <taxon>Eukaryota</taxon>
        <taxon>Fungi</taxon>
        <taxon>Dikarya</taxon>
        <taxon>Ascomycota</taxon>
        <taxon>Pezizomycotina</taxon>
        <taxon>Sordariomycetes</taxon>
        <taxon>Hypocreomycetidae</taxon>
        <taxon>Hypocreales</taxon>
        <taxon>Nectriaceae</taxon>
        <taxon>Fusarium</taxon>
    </lineage>
</organism>
<gene>
    <name evidence="5" type="ORF">NW762_011395</name>
</gene>
<name>A0A9W8RRU8_9HYPO</name>
<keyword evidence="1" id="KW-0479">Metal-binding</keyword>
<dbReference type="OrthoDB" id="8121437at2759"/>
<keyword evidence="2" id="KW-0863">Zinc-finger</keyword>
<dbReference type="AlphaFoldDB" id="A0A9W8RRU8"/>
<dbReference type="GO" id="GO:0008270">
    <property type="term" value="F:zinc ion binding"/>
    <property type="evidence" value="ECO:0007669"/>
    <property type="project" value="UniProtKB-KW"/>
</dbReference>
<evidence type="ECO:0000259" key="4">
    <source>
        <dbReference type="SMART" id="SM01328"/>
    </source>
</evidence>
<keyword evidence="3" id="KW-0862">Zinc</keyword>
<evidence type="ECO:0000313" key="6">
    <source>
        <dbReference type="Proteomes" id="UP001152049"/>
    </source>
</evidence>
<dbReference type="SMART" id="SM01328">
    <property type="entry name" value="zf-3CxxC"/>
    <property type="match status" value="1"/>
</dbReference>
<dbReference type="EMBL" id="JAOQAZ010000028">
    <property type="protein sequence ID" value="KAJ4251413.1"/>
    <property type="molecule type" value="Genomic_DNA"/>
</dbReference>
<keyword evidence="6" id="KW-1185">Reference proteome</keyword>
<accession>A0A9W8RRU8</accession>
<evidence type="ECO:0000256" key="3">
    <source>
        <dbReference type="ARBA" id="ARBA00022833"/>
    </source>
</evidence>
<comment type="caution">
    <text evidence="5">The sequence shown here is derived from an EMBL/GenBank/DDBJ whole genome shotgun (WGS) entry which is preliminary data.</text>
</comment>
<evidence type="ECO:0000256" key="2">
    <source>
        <dbReference type="ARBA" id="ARBA00022771"/>
    </source>
</evidence>
<reference evidence="5" key="1">
    <citation type="submission" date="2022-09" db="EMBL/GenBank/DDBJ databases">
        <title>Fusarium specimens isolated from Avocado Roots.</title>
        <authorList>
            <person name="Stajich J."/>
            <person name="Roper C."/>
            <person name="Heimlech-Rivalta G."/>
        </authorList>
    </citation>
    <scope>NUCLEOTIDE SEQUENCE</scope>
    <source>
        <strain evidence="5">CF00136</strain>
    </source>
</reference>
<protein>
    <recommendedName>
        <fullName evidence="4">3CxxC-type domain-containing protein</fullName>
    </recommendedName>
</protein>
<evidence type="ECO:0000313" key="5">
    <source>
        <dbReference type="EMBL" id="KAJ4251413.1"/>
    </source>
</evidence>
<evidence type="ECO:0000256" key="1">
    <source>
        <dbReference type="ARBA" id="ARBA00022723"/>
    </source>
</evidence>
<feature type="domain" description="3CxxC-type" evidence="4">
    <location>
        <begin position="50"/>
        <end position="149"/>
    </location>
</feature>
<sequence>MPRRGSKPKAWSMFPDLHGQVSTNLDEDGLDYSFNNNDDDYSSINDYDSSIMGRFSCRNHKCSTNGWSSKKIPITIREYPGDRYNVRVYHQRCRQCKSLSRPKLDEKSYIDRVTYRIKKWNGVEVEAPVWSGKTNAPHEQALCEGCKDGHCEMKTRGFVGIEWA</sequence>
<dbReference type="InterPro" id="IPR027377">
    <property type="entry name" value="ZAR1/RTP1-5-like_Znf-3CxxC"/>
</dbReference>
<proteinExistence type="predicted"/>
<dbReference type="Pfam" id="PF13695">
    <property type="entry name" value="Zn_ribbon_3CxxC"/>
    <property type="match status" value="1"/>
</dbReference>
<dbReference type="Proteomes" id="UP001152049">
    <property type="component" value="Unassembled WGS sequence"/>
</dbReference>